<name>A0A382HY25_9ZZZZ</name>
<dbReference type="GO" id="GO:0008410">
    <property type="term" value="F:CoA-transferase activity"/>
    <property type="evidence" value="ECO:0007669"/>
    <property type="project" value="InterPro"/>
</dbReference>
<organism evidence="1">
    <name type="scientific">marine metagenome</name>
    <dbReference type="NCBI Taxonomy" id="408172"/>
    <lineage>
        <taxon>unclassified sequences</taxon>
        <taxon>metagenomes</taxon>
        <taxon>ecological metagenomes</taxon>
    </lineage>
</organism>
<dbReference type="PANTHER" id="PTHR43293">
    <property type="entry name" value="ACETATE COA-TRANSFERASE YDIF"/>
    <property type="match status" value="1"/>
</dbReference>
<dbReference type="Pfam" id="PF01144">
    <property type="entry name" value="CoA_trans"/>
    <property type="match status" value="1"/>
</dbReference>
<evidence type="ECO:0000313" key="1">
    <source>
        <dbReference type="EMBL" id="SVB91989.1"/>
    </source>
</evidence>
<dbReference type="AlphaFoldDB" id="A0A382HY25"/>
<dbReference type="SUPFAM" id="SSF100950">
    <property type="entry name" value="NagB/RpiA/CoA transferase-like"/>
    <property type="match status" value="1"/>
</dbReference>
<accession>A0A382HY25</accession>
<dbReference type="SMART" id="SM00882">
    <property type="entry name" value="CoA_trans"/>
    <property type="match status" value="1"/>
</dbReference>
<dbReference type="Gene3D" id="3.40.1080.10">
    <property type="entry name" value="Glutaconate Coenzyme A-transferase"/>
    <property type="match status" value="1"/>
</dbReference>
<protein>
    <recommendedName>
        <fullName evidence="2">CoA transferase subunit A</fullName>
    </recommendedName>
</protein>
<proteinExistence type="predicted"/>
<dbReference type="InterPro" id="IPR004165">
    <property type="entry name" value="CoA_trans_fam_I"/>
</dbReference>
<sequence>MTAKEAVEKYVSDGDIVGIGGQSIGRCSMALSHEIIRQNKTDLTLVGCNMAMHMDLMVGAGAVKKTESGTGNLERYGTAFQWRKAIEQKSIEVEDYSHLSMSLRFLAGSLGLPFIPTKSMLGTDLAKQVSNNILVTKDPWNSNKSVLLLKACNPDVSIVHVQKADSLGNAIIEGFSTHEPEMIKASQSVIVSCEKLIDTEIIRQNPEMTSIPYIFVDAVVLQPWGAYPTSTYKFYEHDEPHIKHYQSIAKSNESAYKKYLEEYIYGCLDFDNYLEKVTTPENLNSLAESMHSVS</sequence>
<reference evidence="1" key="1">
    <citation type="submission" date="2018-05" db="EMBL/GenBank/DDBJ databases">
        <authorList>
            <person name="Lanie J.A."/>
            <person name="Ng W.-L."/>
            <person name="Kazmierczak K.M."/>
            <person name="Andrzejewski T.M."/>
            <person name="Davidsen T.M."/>
            <person name="Wayne K.J."/>
            <person name="Tettelin H."/>
            <person name="Glass J.I."/>
            <person name="Rusch D."/>
            <person name="Podicherti R."/>
            <person name="Tsui H.-C.T."/>
            <person name="Winkler M.E."/>
        </authorList>
    </citation>
    <scope>NUCLEOTIDE SEQUENCE</scope>
</reference>
<dbReference type="EMBL" id="UINC01063884">
    <property type="protein sequence ID" value="SVB91989.1"/>
    <property type="molecule type" value="Genomic_DNA"/>
</dbReference>
<gene>
    <name evidence="1" type="ORF">METZ01_LOCUS244843</name>
</gene>
<dbReference type="InterPro" id="IPR037171">
    <property type="entry name" value="NagB/RpiA_transferase-like"/>
</dbReference>
<dbReference type="Gene3D" id="3.30.30.40">
    <property type="match status" value="1"/>
</dbReference>
<dbReference type="PANTHER" id="PTHR43293:SF3">
    <property type="entry name" value="CHOLESTEROL RING-CLEAVING HYDROLASE IPDB SUBUNIT"/>
    <property type="match status" value="1"/>
</dbReference>
<evidence type="ECO:0008006" key="2">
    <source>
        <dbReference type="Google" id="ProtNLM"/>
    </source>
</evidence>